<dbReference type="EMBL" id="AP026798">
    <property type="protein sequence ID" value="BDR52514.1"/>
    <property type="molecule type" value="Genomic_DNA"/>
</dbReference>
<feature type="transmembrane region" description="Helical" evidence="2">
    <location>
        <begin position="106"/>
        <end position="127"/>
    </location>
</feature>
<dbReference type="SUPFAM" id="SSF52343">
    <property type="entry name" value="Ferredoxin reductase-like, C-terminal NADP-linked domain"/>
    <property type="match status" value="1"/>
</dbReference>
<proteinExistence type="predicted"/>
<feature type="transmembrane region" description="Helical" evidence="2">
    <location>
        <begin position="148"/>
        <end position="169"/>
    </location>
</feature>
<dbReference type="InterPro" id="IPR017927">
    <property type="entry name" value="FAD-bd_FR_type"/>
</dbReference>
<keyword evidence="5" id="KW-1185">Reference proteome</keyword>
<feature type="transmembrane region" description="Helical" evidence="2">
    <location>
        <begin position="175"/>
        <end position="197"/>
    </location>
</feature>
<dbReference type="Gene3D" id="3.40.50.80">
    <property type="entry name" value="Nucleotide-binding domain of ferredoxin-NADP reductase (FNR) module"/>
    <property type="match status" value="1"/>
</dbReference>
<evidence type="ECO:0000256" key="1">
    <source>
        <dbReference type="ARBA" id="ARBA00023002"/>
    </source>
</evidence>
<feature type="transmembrane region" description="Helical" evidence="2">
    <location>
        <begin position="70"/>
        <end position="94"/>
    </location>
</feature>
<protein>
    <recommendedName>
        <fullName evidence="3">FAD-binding FR-type domain-containing protein</fullName>
    </recommendedName>
</protein>
<feature type="domain" description="FAD-binding FR-type" evidence="3">
    <location>
        <begin position="204"/>
        <end position="313"/>
    </location>
</feature>
<evidence type="ECO:0000313" key="5">
    <source>
        <dbReference type="Proteomes" id="UP001321766"/>
    </source>
</evidence>
<name>A0ABM8B6Q1_9BIFI</name>
<evidence type="ECO:0000259" key="3">
    <source>
        <dbReference type="PROSITE" id="PS51384"/>
    </source>
</evidence>
<dbReference type="SUPFAM" id="SSF63380">
    <property type="entry name" value="Riboflavin synthase domain-like"/>
    <property type="match status" value="1"/>
</dbReference>
<gene>
    <name evidence="4" type="ORF">KIM372_04210</name>
</gene>
<keyword evidence="2" id="KW-0812">Transmembrane</keyword>
<keyword evidence="1" id="KW-0560">Oxidoreductase</keyword>
<reference evidence="4 5" key="1">
    <citation type="journal article" date="2023" name="Microbiol. Spectr.">
        <title>Symbiosis of Carpenter Bees with Uncharacterized Lactic Acid Bacteria Showing NAD Auxotrophy.</title>
        <authorList>
            <person name="Kawasaki S."/>
            <person name="Ozawa K."/>
            <person name="Mori T."/>
            <person name="Yamamoto A."/>
            <person name="Ito M."/>
            <person name="Ohkuma M."/>
            <person name="Sakamoto M."/>
            <person name="Matsutani M."/>
        </authorList>
    </citation>
    <scope>NUCLEOTIDE SEQUENCE [LARGE SCALE GENOMIC DNA]</scope>
    <source>
        <strain evidence="4 5">Kim37-2</strain>
    </source>
</reference>
<dbReference type="Proteomes" id="UP001321766">
    <property type="component" value="Chromosome"/>
</dbReference>
<accession>A0ABM8B6Q1</accession>
<feature type="transmembrane region" description="Helical" evidence="2">
    <location>
        <begin position="7"/>
        <end position="25"/>
    </location>
</feature>
<dbReference type="Gene3D" id="2.40.30.10">
    <property type="entry name" value="Translation factors"/>
    <property type="match status" value="1"/>
</dbReference>
<evidence type="ECO:0000256" key="2">
    <source>
        <dbReference type="SAM" id="Phobius"/>
    </source>
</evidence>
<dbReference type="PROSITE" id="PS51384">
    <property type="entry name" value="FAD_FR"/>
    <property type="match status" value="1"/>
</dbReference>
<evidence type="ECO:0000313" key="4">
    <source>
        <dbReference type="EMBL" id="BDR52514.1"/>
    </source>
</evidence>
<dbReference type="InterPro" id="IPR017938">
    <property type="entry name" value="Riboflavin_synthase-like_b-brl"/>
</dbReference>
<dbReference type="InterPro" id="IPR050369">
    <property type="entry name" value="RBOH/FRE"/>
</dbReference>
<organism evidence="4 5">
    <name type="scientific">Bombiscardovia nodaiensis</name>
    <dbReference type="NCBI Taxonomy" id="2932181"/>
    <lineage>
        <taxon>Bacteria</taxon>
        <taxon>Bacillati</taxon>
        <taxon>Actinomycetota</taxon>
        <taxon>Actinomycetes</taxon>
        <taxon>Bifidobacteriales</taxon>
        <taxon>Bifidobacteriaceae</taxon>
        <taxon>Bombiscardovia</taxon>
    </lineage>
</organism>
<dbReference type="PANTHER" id="PTHR11972">
    <property type="entry name" value="NADPH OXIDASE"/>
    <property type="match status" value="1"/>
</dbReference>
<sequence>MASSVALFDLAGILLVLPAPLIALLDSSLVDSTRNLLVYDCGLFAYACWLAIVVLSTWPRWLDRLIGLPALYFVHGAVGILALALASTHVLLAFSMHPVISNTGHIAWYLAIFGAVYAVLFLSGWLVDRSAVALKLKRWLERVFHHQLSVWIHRLNLVVIALIFLHVHVIPRISVLTPFMLTFDAYTLLAALAYAWSKFVTPASERRSGRVLENLAVEPRVRQITFELGPQAPDPHPGDFYFVSFPATTGLSAEAHPFSLTNASEGSTPEGGKASRAAIFTIQTTGDYTRQLKKVQAGDQARLEGPFGRFDSEISSYPSTEPLVFIGMGTGLSPLMSLALHYGSKRSIHLLWSVREGEESMFERQLQELADVNPQISVDFRHHRFSPEDYRKLLTQTELMHALFVVVGQAVVVVQTERILHQLGVEHSRLVDERLTM</sequence>
<keyword evidence="2" id="KW-0472">Membrane</keyword>
<dbReference type="PANTHER" id="PTHR11972:SF69">
    <property type="entry name" value="FERRIC REDUCTION OXIDASE 6-RELATED"/>
    <property type="match status" value="1"/>
</dbReference>
<keyword evidence="2" id="KW-1133">Transmembrane helix</keyword>
<feature type="transmembrane region" description="Helical" evidence="2">
    <location>
        <begin position="37"/>
        <end position="58"/>
    </location>
</feature>
<dbReference type="InterPro" id="IPR039261">
    <property type="entry name" value="FNR_nucleotide-bd"/>
</dbReference>